<name>A0A8D8CBJ6_CULPI</name>
<sequence length="121" mass="12992">MLNSIVLELVGIKTPAKSWLLSLCWPIDPTTSKSGCTTIQQFRDAVLGDMASRHPRPLDPGHQGRVGGGLQEPPSTVSLLQVTVPAGAAIPPQALQESATSKLCRRRRSCTVNSTFKESNK</sequence>
<accession>A0A8D8CBJ6</accession>
<feature type="region of interest" description="Disordered" evidence="1">
    <location>
        <begin position="51"/>
        <end position="74"/>
    </location>
</feature>
<dbReference type="AlphaFoldDB" id="A0A8D8CBJ6"/>
<dbReference type="EMBL" id="HBUE01115391">
    <property type="protein sequence ID" value="CAG6490382.1"/>
    <property type="molecule type" value="Transcribed_RNA"/>
</dbReference>
<protein>
    <submittedName>
        <fullName evidence="2">(northern house mosquito) hypothetical protein</fullName>
    </submittedName>
</protein>
<organism evidence="2">
    <name type="scientific">Culex pipiens</name>
    <name type="common">House mosquito</name>
    <dbReference type="NCBI Taxonomy" id="7175"/>
    <lineage>
        <taxon>Eukaryota</taxon>
        <taxon>Metazoa</taxon>
        <taxon>Ecdysozoa</taxon>
        <taxon>Arthropoda</taxon>
        <taxon>Hexapoda</taxon>
        <taxon>Insecta</taxon>
        <taxon>Pterygota</taxon>
        <taxon>Neoptera</taxon>
        <taxon>Endopterygota</taxon>
        <taxon>Diptera</taxon>
        <taxon>Nematocera</taxon>
        <taxon>Culicoidea</taxon>
        <taxon>Culicidae</taxon>
        <taxon>Culicinae</taxon>
        <taxon>Culicini</taxon>
        <taxon>Culex</taxon>
        <taxon>Culex</taxon>
    </lineage>
</organism>
<evidence type="ECO:0000313" key="2">
    <source>
        <dbReference type="EMBL" id="CAG6490382.1"/>
    </source>
</evidence>
<reference evidence="2" key="1">
    <citation type="submission" date="2021-05" db="EMBL/GenBank/DDBJ databases">
        <authorList>
            <person name="Alioto T."/>
            <person name="Alioto T."/>
            <person name="Gomez Garrido J."/>
        </authorList>
    </citation>
    <scope>NUCLEOTIDE SEQUENCE</scope>
</reference>
<evidence type="ECO:0000256" key="1">
    <source>
        <dbReference type="SAM" id="MobiDB-lite"/>
    </source>
</evidence>
<proteinExistence type="predicted"/>